<name>A0A249Y2G2_9CAUD</name>
<evidence type="ECO:0000313" key="2">
    <source>
        <dbReference type="Proteomes" id="UP000260537"/>
    </source>
</evidence>
<dbReference type="Proteomes" id="UP000260537">
    <property type="component" value="Segment"/>
</dbReference>
<dbReference type="EMBL" id="MF001363">
    <property type="protein sequence ID" value="ASZ77906.1"/>
    <property type="molecule type" value="Genomic_DNA"/>
</dbReference>
<dbReference type="RefSeq" id="YP_009804261.1">
    <property type="nucleotide sequence ID" value="NC_047999.1"/>
</dbReference>
<sequence>MQFNVISAFPGCGKTYFTKCFPRVLDSDSSKFPKDNFPANYIEHISQAIEEGKLILVSSHKEVRDALHAAGIDFILLYPERELKEEYLARYKERGSPNSFISLLDSKWDEWITSCECDPAISIPMESGEFITDLVSIDAT</sequence>
<reference evidence="1 2" key="1">
    <citation type="submission" date="2017-04" db="EMBL/GenBank/DDBJ databases">
        <title>Complete Genome Sequence of Lytic Bacteriophage SG1 Infecting Salmonella Gallinarum Isolates.</title>
        <authorList>
            <person name="Kim D."/>
            <person name="Kim Y.J."/>
            <person name="Han B.K."/>
            <person name="Kim H."/>
        </authorList>
    </citation>
    <scope>NUCLEOTIDE SEQUENCE [LARGE SCALE GENOMIC DNA]</scope>
</reference>
<evidence type="ECO:0008006" key="3">
    <source>
        <dbReference type="Google" id="ProtNLM"/>
    </source>
</evidence>
<dbReference type="KEGG" id="vg:54994852"/>
<organism evidence="1 2">
    <name type="scientific">Salmonella phage SH9</name>
    <dbReference type="NCBI Taxonomy" id="2025819"/>
    <lineage>
        <taxon>Viruses</taxon>
        <taxon>Duplodnaviria</taxon>
        <taxon>Heunggongvirae</taxon>
        <taxon>Uroviricota</taxon>
        <taxon>Caudoviricetes</taxon>
        <taxon>Demerecviridae</taxon>
        <taxon>Markadamsvirinae</taxon>
        <taxon>Epseptimavirus</taxon>
        <taxon>Epseptimavirus SH9</taxon>
    </lineage>
</organism>
<proteinExistence type="predicted"/>
<protein>
    <recommendedName>
        <fullName evidence="3">Nucleotide kinase</fullName>
    </recommendedName>
</protein>
<keyword evidence="2" id="KW-1185">Reference proteome</keyword>
<accession>A0A249Y2G2</accession>
<evidence type="ECO:0000313" key="1">
    <source>
        <dbReference type="EMBL" id="ASZ77906.1"/>
    </source>
</evidence>
<dbReference type="GeneID" id="54994852"/>